<accession>A0ABS7U9H1</accession>
<dbReference type="Gene3D" id="3.40.50.1390">
    <property type="entry name" value="Resolvase, N-terminal catalytic domain"/>
    <property type="match status" value="1"/>
</dbReference>
<reference evidence="2 3" key="1">
    <citation type="submission" date="2021-09" db="EMBL/GenBank/DDBJ databases">
        <title>Whole genome sequence of Nocardioides sp. GBK3QG-3.</title>
        <authorList>
            <person name="Tuo L."/>
        </authorList>
    </citation>
    <scope>NUCLEOTIDE SEQUENCE [LARGE SCALE GENOMIC DNA]</scope>
    <source>
        <strain evidence="2 3">GBK3QG-3</strain>
    </source>
</reference>
<dbReference type="Pfam" id="PF07508">
    <property type="entry name" value="Recombinase"/>
    <property type="match status" value="1"/>
</dbReference>
<dbReference type="InterPro" id="IPR050639">
    <property type="entry name" value="SSR_resolvase"/>
</dbReference>
<evidence type="ECO:0000259" key="1">
    <source>
        <dbReference type="PROSITE" id="PS51736"/>
    </source>
</evidence>
<feature type="domain" description="Resolvase/invertase-type recombinase catalytic" evidence="1">
    <location>
        <begin position="7"/>
        <end position="168"/>
    </location>
</feature>
<dbReference type="Gene3D" id="3.90.1750.20">
    <property type="entry name" value="Putative Large Serine Recombinase, Chain B, Domain 2"/>
    <property type="match status" value="1"/>
</dbReference>
<keyword evidence="3" id="KW-1185">Reference proteome</keyword>
<dbReference type="SMART" id="SM00857">
    <property type="entry name" value="Resolvase"/>
    <property type="match status" value="1"/>
</dbReference>
<dbReference type="Proteomes" id="UP000780875">
    <property type="component" value="Unassembled WGS sequence"/>
</dbReference>
<dbReference type="SUPFAM" id="SSF53041">
    <property type="entry name" value="Resolvase-like"/>
    <property type="match status" value="1"/>
</dbReference>
<dbReference type="InterPro" id="IPR006119">
    <property type="entry name" value="Resolv_N"/>
</dbReference>
<dbReference type="InterPro" id="IPR038109">
    <property type="entry name" value="DNA_bind_recomb_sf"/>
</dbReference>
<name>A0ABS7U9H1_9ACTN</name>
<dbReference type="CDD" id="cd00338">
    <property type="entry name" value="Ser_Recombinase"/>
    <property type="match status" value="1"/>
</dbReference>
<evidence type="ECO:0000313" key="2">
    <source>
        <dbReference type="EMBL" id="MBZ5737504.1"/>
    </source>
</evidence>
<organism evidence="2 3">
    <name type="scientific">Nocardioides mangrovi</name>
    <dbReference type="NCBI Taxonomy" id="2874580"/>
    <lineage>
        <taxon>Bacteria</taxon>
        <taxon>Bacillati</taxon>
        <taxon>Actinomycetota</taxon>
        <taxon>Actinomycetes</taxon>
        <taxon>Propionibacteriales</taxon>
        <taxon>Nocardioidaceae</taxon>
        <taxon>Nocardioides</taxon>
    </lineage>
</organism>
<proteinExistence type="predicted"/>
<dbReference type="PANTHER" id="PTHR30461">
    <property type="entry name" value="DNA-INVERTASE FROM LAMBDOID PROPHAGE"/>
    <property type="match status" value="1"/>
</dbReference>
<protein>
    <submittedName>
        <fullName evidence="2">Recombinase family protein</fullName>
    </submittedName>
</protein>
<dbReference type="PANTHER" id="PTHR30461:SF23">
    <property type="entry name" value="DNA RECOMBINASE-RELATED"/>
    <property type="match status" value="1"/>
</dbReference>
<evidence type="ECO:0000313" key="3">
    <source>
        <dbReference type="Proteomes" id="UP000780875"/>
    </source>
</evidence>
<dbReference type="RefSeq" id="WP_224121853.1">
    <property type="nucleotide sequence ID" value="NZ_JAIQZJ010000001.1"/>
</dbReference>
<comment type="caution">
    <text evidence="2">The sequence shown here is derived from an EMBL/GenBank/DDBJ whole genome shotgun (WGS) entry which is preliminary data.</text>
</comment>
<gene>
    <name evidence="2" type="ORF">K8U61_04965</name>
</gene>
<dbReference type="InterPro" id="IPR011109">
    <property type="entry name" value="DNA_bind_recombinase_dom"/>
</dbReference>
<dbReference type="EMBL" id="JAIQZJ010000001">
    <property type="protein sequence ID" value="MBZ5737504.1"/>
    <property type="molecule type" value="Genomic_DNA"/>
</dbReference>
<dbReference type="InterPro" id="IPR036162">
    <property type="entry name" value="Resolvase-like_N_sf"/>
</dbReference>
<sequence>MNNVVGSASLYIRLSRQAKGSNLSLDGMINDCHKLAASLGLHVYAVHIDNGKSGAIRNRPEFLAWLDDARKGHVGTLIGSHSDRLTREGVNAAAMVLDVVEGKDPTTGAVVRSPVRLATVDGLDSEKDSEAFRWRFVIAAEVARAERERIRDRNVATKERLAATKRFPGGAIPYGCQVVERPDPLDGGKVGKYLERKEEEAIVLEEVAARLLRGDSVRSCVHWLSTEGIKTRRGREWQRTSLISTLLSAPSGEHVFNPATHRALAERLQPKRHGGVKHNGGRPAAHLLVGGIGKCGGCGGNLTTAGGRPKDDGTAYPTRYTCMGKSKGQACPGGATINAKACDEEIERRFLKRYGIQPYMEIRTVLMGGEELEEAKAADAAAQKALSETLSAENFAAAQEARTKLEAAQAQPIRRQDTLHLTGETFAERWQSSNLEGRRKLLIDNLAEPVVVLPGRPKQGPGRGKVVNLDRIEIAWLIDEPDED</sequence>
<dbReference type="PROSITE" id="PS51736">
    <property type="entry name" value="RECOMBINASES_3"/>
    <property type="match status" value="1"/>
</dbReference>
<dbReference type="Pfam" id="PF00239">
    <property type="entry name" value="Resolvase"/>
    <property type="match status" value="1"/>
</dbReference>